<comment type="caution">
    <text evidence="4">The sequence shown here is derived from an EMBL/GenBank/DDBJ whole genome shotgun (WGS) entry which is preliminary data.</text>
</comment>
<dbReference type="Pfam" id="PF13649">
    <property type="entry name" value="Methyltransf_25"/>
    <property type="match status" value="1"/>
</dbReference>
<dbReference type="PANTHER" id="PTHR43861">
    <property type="entry name" value="TRANS-ACONITATE 2-METHYLTRANSFERASE-RELATED"/>
    <property type="match status" value="1"/>
</dbReference>
<dbReference type="InterPro" id="IPR029063">
    <property type="entry name" value="SAM-dependent_MTases_sf"/>
</dbReference>
<keyword evidence="1 4" id="KW-0489">Methyltransferase</keyword>
<dbReference type="InterPro" id="IPR041698">
    <property type="entry name" value="Methyltransf_25"/>
</dbReference>
<organism evidence="4 5">
    <name type="scientific">Roseibium aggregatum</name>
    <dbReference type="NCBI Taxonomy" id="187304"/>
    <lineage>
        <taxon>Bacteria</taxon>
        <taxon>Pseudomonadati</taxon>
        <taxon>Pseudomonadota</taxon>
        <taxon>Alphaproteobacteria</taxon>
        <taxon>Hyphomicrobiales</taxon>
        <taxon>Stappiaceae</taxon>
        <taxon>Roseibium</taxon>
    </lineage>
</organism>
<proteinExistence type="predicted"/>
<evidence type="ECO:0000313" key="5">
    <source>
        <dbReference type="Proteomes" id="UP000598467"/>
    </source>
</evidence>
<protein>
    <submittedName>
        <fullName evidence="4">Methyltransferase domain-containing protein</fullName>
    </submittedName>
</protein>
<dbReference type="CDD" id="cd02440">
    <property type="entry name" value="AdoMet_MTases"/>
    <property type="match status" value="1"/>
</dbReference>
<gene>
    <name evidence="4" type="ORF">HK439_20715</name>
</gene>
<evidence type="ECO:0000313" key="4">
    <source>
        <dbReference type="EMBL" id="MBD1548695.1"/>
    </source>
</evidence>
<dbReference type="PANTHER" id="PTHR43861:SF1">
    <property type="entry name" value="TRANS-ACONITATE 2-METHYLTRANSFERASE"/>
    <property type="match status" value="1"/>
</dbReference>
<reference evidence="4" key="1">
    <citation type="submission" date="2020-05" db="EMBL/GenBank/DDBJ databases">
        <title>Identification of trans-AT polyketide cluster in two marine bacteria, producers of a novel glutaramide-containing polyketide sesbanimide D and analogs.</title>
        <authorList>
            <person name="Kacar D."/>
            <person name="Rodriguez P."/>
            <person name="Canedo L."/>
            <person name="Gonzalez E."/>
            <person name="Galan B."/>
            <person name="De La Calle F."/>
            <person name="Garcia J.L."/>
        </authorList>
    </citation>
    <scope>NUCLEOTIDE SEQUENCE</scope>
    <source>
        <strain evidence="4">PHM038</strain>
    </source>
</reference>
<evidence type="ECO:0000256" key="1">
    <source>
        <dbReference type="ARBA" id="ARBA00022603"/>
    </source>
</evidence>
<keyword evidence="2" id="KW-0808">Transferase</keyword>
<feature type="domain" description="Methyltransferase" evidence="3">
    <location>
        <begin position="43"/>
        <end position="136"/>
    </location>
</feature>
<evidence type="ECO:0000256" key="2">
    <source>
        <dbReference type="ARBA" id="ARBA00022679"/>
    </source>
</evidence>
<dbReference type="GO" id="GO:0032259">
    <property type="term" value="P:methylation"/>
    <property type="evidence" value="ECO:0007669"/>
    <property type="project" value="UniProtKB-KW"/>
</dbReference>
<name>A0A926S7U6_9HYPH</name>
<dbReference type="GO" id="GO:0008168">
    <property type="term" value="F:methyltransferase activity"/>
    <property type="evidence" value="ECO:0007669"/>
    <property type="project" value="UniProtKB-KW"/>
</dbReference>
<dbReference type="SUPFAM" id="SSF53335">
    <property type="entry name" value="S-adenosyl-L-methionine-dependent methyltransferases"/>
    <property type="match status" value="1"/>
</dbReference>
<dbReference type="EMBL" id="JABFCZ010000025">
    <property type="protein sequence ID" value="MBD1548695.1"/>
    <property type="molecule type" value="Genomic_DNA"/>
</dbReference>
<accession>A0A926S7U6</accession>
<dbReference type="Gene3D" id="3.40.50.150">
    <property type="entry name" value="Vaccinia Virus protein VP39"/>
    <property type="match status" value="1"/>
</dbReference>
<dbReference type="Proteomes" id="UP000598467">
    <property type="component" value="Unassembled WGS sequence"/>
</dbReference>
<sequence length="211" mass="22599">MTDNASFWDKVATRYARSPVRNEAAYAETLARTRAYLKPSDRVLEIGCGTGTTALKLAGSVESLLATDVSGKMIGIATAKLADGAAGNVSFRQAEIGADTFDGGSFDAVLAFNLLHLIGDTAGAVRSVRDQLKPGGLFISKTVCLSEAGPLLRPLFRLLIPVMRFFGKAPFVRFLKISELETLIGVEGFEIVETGNYPAKPPSRFIVARKV</sequence>
<dbReference type="AlphaFoldDB" id="A0A926S7U6"/>
<evidence type="ECO:0000259" key="3">
    <source>
        <dbReference type="Pfam" id="PF13649"/>
    </source>
</evidence>
<dbReference type="RefSeq" id="WP_190293386.1">
    <property type="nucleotide sequence ID" value="NZ_JABFCZ010000025.1"/>
</dbReference>